<dbReference type="InterPro" id="IPR051311">
    <property type="entry name" value="DedA_domain"/>
</dbReference>
<gene>
    <name evidence="3" type="ORF">A2845_04825</name>
</gene>
<reference evidence="3 4" key="1">
    <citation type="journal article" date="2016" name="Nat. Commun.">
        <title>Thousands of microbial genomes shed light on interconnected biogeochemical processes in an aquifer system.</title>
        <authorList>
            <person name="Anantharaman K."/>
            <person name="Brown C.T."/>
            <person name="Hug L.A."/>
            <person name="Sharon I."/>
            <person name="Castelle C.J."/>
            <person name="Probst A.J."/>
            <person name="Thomas B.C."/>
            <person name="Singh A."/>
            <person name="Wilkins M.J."/>
            <person name="Karaoz U."/>
            <person name="Brodie E.L."/>
            <person name="Williams K.H."/>
            <person name="Hubbard S.S."/>
            <person name="Banfield J.F."/>
        </authorList>
    </citation>
    <scope>NUCLEOTIDE SEQUENCE [LARGE SCALE GENOMIC DNA]</scope>
</reference>
<dbReference type="GO" id="GO:0005886">
    <property type="term" value="C:plasma membrane"/>
    <property type="evidence" value="ECO:0007669"/>
    <property type="project" value="TreeGrafter"/>
</dbReference>
<feature type="transmembrane region" description="Helical" evidence="1">
    <location>
        <begin position="125"/>
        <end position="150"/>
    </location>
</feature>
<protein>
    <recommendedName>
        <fullName evidence="2">VTT domain-containing protein</fullName>
    </recommendedName>
</protein>
<dbReference type="EMBL" id="MHLI01000008">
    <property type="protein sequence ID" value="OGZ05651.1"/>
    <property type="molecule type" value="Genomic_DNA"/>
</dbReference>
<dbReference type="PANTHER" id="PTHR42709">
    <property type="entry name" value="ALKALINE PHOSPHATASE LIKE PROTEIN"/>
    <property type="match status" value="1"/>
</dbReference>
<keyword evidence="1" id="KW-0472">Membrane</keyword>
<dbReference type="AlphaFoldDB" id="A0A1G2CYD0"/>
<feature type="transmembrane region" description="Helical" evidence="1">
    <location>
        <begin position="162"/>
        <end position="181"/>
    </location>
</feature>
<proteinExistence type="predicted"/>
<name>A0A1G2CYD0_9BACT</name>
<evidence type="ECO:0000256" key="1">
    <source>
        <dbReference type="SAM" id="Phobius"/>
    </source>
</evidence>
<comment type="caution">
    <text evidence="3">The sequence shown here is derived from an EMBL/GenBank/DDBJ whole genome shotgun (WGS) entry which is preliminary data.</text>
</comment>
<feature type="transmembrane region" description="Helical" evidence="1">
    <location>
        <begin position="12"/>
        <end position="36"/>
    </location>
</feature>
<evidence type="ECO:0000313" key="4">
    <source>
        <dbReference type="Proteomes" id="UP000177122"/>
    </source>
</evidence>
<feature type="domain" description="VTT" evidence="2">
    <location>
        <begin position="24"/>
        <end position="144"/>
    </location>
</feature>
<feature type="transmembrane region" description="Helical" evidence="1">
    <location>
        <begin position="42"/>
        <end position="64"/>
    </location>
</feature>
<sequence>MDFIVDLIHNYGYYIVFFGTLLEGEVVVALAGFAAFQDDLHLSIVIPIAIVGAVIGDQSFFYFGRFKGRKVLHRHPEWYDRVEKIHVWMSRYQDLLIFGSRFLYGFRAITPMVIGTSKVSGLRYLVLNVLGAIVWAHLFAFGGYIFGSAIERFLGNMKRFEGTVVGVLILLTIGIQFIAWLRRRRERIREMKHKRSHD</sequence>
<keyword evidence="1" id="KW-1133">Transmembrane helix</keyword>
<evidence type="ECO:0000313" key="3">
    <source>
        <dbReference type="EMBL" id="OGZ05651.1"/>
    </source>
</evidence>
<evidence type="ECO:0000259" key="2">
    <source>
        <dbReference type="Pfam" id="PF09335"/>
    </source>
</evidence>
<organism evidence="3 4">
    <name type="scientific">Candidatus Lloydbacteria bacterium RIFCSPHIGHO2_01_FULL_49_22</name>
    <dbReference type="NCBI Taxonomy" id="1798658"/>
    <lineage>
        <taxon>Bacteria</taxon>
        <taxon>Candidatus Lloydiibacteriota</taxon>
    </lineage>
</organism>
<accession>A0A1G2CYD0</accession>
<dbReference type="PANTHER" id="PTHR42709:SF2">
    <property type="entry name" value="INNER MEMBRANE PROTEIN YOHD"/>
    <property type="match status" value="1"/>
</dbReference>
<dbReference type="Pfam" id="PF09335">
    <property type="entry name" value="VTT_dom"/>
    <property type="match status" value="1"/>
</dbReference>
<dbReference type="Proteomes" id="UP000177122">
    <property type="component" value="Unassembled WGS sequence"/>
</dbReference>
<keyword evidence="1" id="KW-0812">Transmembrane</keyword>
<dbReference type="InterPro" id="IPR032816">
    <property type="entry name" value="VTT_dom"/>
</dbReference>